<dbReference type="EMBL" id="CDMY01000313">
    <property type="protein sequence ID" value="CEM01911.1"/>
    <property type="molecule type" value="Genomic_DNA"/>
</dbReference>
<dbReference type="Proteomes" id="UP000041254">
    <property type="component" value="Unassembled WGS sequence"/>
</dbReference>
<evidence type="ECO:0000313" key="4">
    <source>
        <dbReference type="Proteomes" id="UP000041254"/>
    </source>
</evidence>
<feature type="region of interest" description="Disordered" evidence="1">
    <location>
        <begin position="1"/>
        <end position="34"/>
    </location>
</feature>
<feature type="compositionally biased region" description="Gly residues" evidence="1">
    <location>
        <begin position="217"/>
        <end position="229"/>
    </location>
</feature>
<protein>
    <recommendedName>
        <fullName evidence="2">TLDc domain-containing protein</fullName>
    </recommendedName>
</protein>
<evidence type="ECO:0000256" key="1">
    <source>
        <dbReference type="SAM" id="MobiDB-lite"/>
    </source>
</evidence>
<accession>A0A0G4EUL0</accession>
<feature type="compositionally biased region" description="Acidic residues" evidence="1">
    <location>
        <begin position="238"/>
        <end position="248"/>
    </location>
</feature>
<evidence type="ECO:0000259" key="2">
    <source>
        <dbReference type="Pfam" id="PF07534"/>
    </source>
</evidence>
<name>A0A0G4EUL0_VITBC</name>
<organism evidence="3 4">
    <name type="scientific">Vitrella brassicaformis (strain CCMP3155)</name>
    <dbReference type="NCBI Taxonomy" id="1169540"/>
    <lineage>
        <taxon>Eukaryota</taxon>
        <taxon>Sar</taxon>
        <taxon>Alveolata</taxon>
        <taxon>Colpodellida</taxon>
        <taxon>Vitrellaceae</taxon>
        <taxon>Vitrella</taxon>
    </lineage>
</organism>
<evidence type="ECO:0000313" key="3">
    <source>
        <dbReference type="EMBL" id="CEM01911.1"/>
    </source>
</evidence>
<reference evidence="3 4" key="1">
    <citation type="submission" date="2014-11" db="EMBL/GenBank/DDBJ databases">
        <authorList>
            <person name="Zhu J."/>
            <person name="Qi W."/>
            <person name="Song R."/>
        </authorList>
    </citation>
    <scope>NUCLEOTIDE SEQUENCE [LARGE SCALE GENOMIC DNA]</scope>
</reference>
<dbReference type="Pfam" id="PF07534">
    <property type="entry name" value="TLD"/>
    <property type="match status" value="1"/>
</dbReference>
<dbReference type="InterPro" id="IPR006571">
    <property type="entry name" value="TLDc_dom"/>
</dbReference>
<dbReference type="InParanoid" id="A0A0G4EUL0"/>
<keyword evidence="4" id="KW-1185">Reference proteome</keyword>
<dbReference type="PhylomeDB" id="A0A0G4EUL0"/>
<sequence>MSAAAAVADGRKKRKNHHNGVADESVAPSRLHGVTSGREDADVLLKEISGCMDGLRGAVKTAAAAAEGKTEKLAGEIKQMITSNGGTVYPQQTSGKLKLNVGGTVLSIPVSSLLQPKVKRTFLSTLLLHFTDALPKDTNKVPYLEMHPPYFRWLRNQLALLESPHISEIKLLPPKSDDPSHAEYHSLFMQKLGSDIEEQPQAPSTSAAAAAAAAAGGNGEMADAGGGGSDELILLDDSTSEEESDEGGEGGAREAFREIDQYVRRYKGLVSALRKQKEKMEAFLSAMRPFVKGESSDEDVEVMTLSVNDEDVSVLRRTVAPLGAGHALVKRYDKDKWPDQDVHQTSDEFLQLIVDFARRLTCIPDGRFVHPPVVAQHDKEIFAVELGMYGLSTVPTVVGGAAEASTVIRTADEWLQVMKMTNKKIAVPPSLLYKGSRDTYVFPKMLECVESKSGLLFALRDGDTHRFGCFIDGPLTPPDDPTDFHKYKVPVFFYSLSGAYDAPTKIEPPEGRQRATWQRVTVAGTQGAVKDCKGEPTANVSIACGRLWLGYADPGPAADLSSCQQGIEKKHLLAAGEYRGKVKHGDGPLAQQQDFTCSEMEVWHIKEVVSG</sequence>
<proteinExistence type="predicted"/>
<gene>
    <name evidence="3" type="ORF">Vbra_13337</name>
</gene>
<feature type="domain" description="TLDc" evidence="2">
    <location>
        <begin position="406"/>
        <end position="484"/>
    </location>
</feature>
<dbReference type="AlphaFoldDB" id="A0A0G4EUL0"/>
<dbReference type="VEuPathDB" id="CryptoDB:Vbra_13337"/>
<feature type="region of interest" description="Disordered" evidence="1">
    <location>
        <begin position="217"/>
        <end position="254"/>
    </location>
</feature>